<comment type="caution">
    <text evidence="1">The sequence shown here is derived from an EMBL/GenBank/DDBJ whole genome shotgun (WGS) entry which is preliminary data.</text>
</comment>
<sequence length="285" mass="31882">MGKEKGNAIFDFISEHSDELASLIKGKASQPASKKSEKRKSIDRLLADMQFANLTSVYQTMEPFLQRSYESRQGKVRELSSFNQFMKYNLSSINLYFTKAEAASKAQIVAPYRISEGMLLPITLMALDDRIISSLRVPEGFAVTDTSTTGKVSAGLLQRNTSVRPGDRLSIVHLIQNTDFKESPQITMRVYDFVLDETSEVPFYGEMPRDLFSVMGDRIGTNADIEDGGVGYVLTRRKGNKRLISPQHIVLTPGYTLYDRYSCGAQRAEAAKSYGADSYYLDPES</sequence>
<accession>A0A5J4Q4Q3</accession>
<name>A0A5J4Q4Q3_9ZZZZ</name>
<evidence type="ECO:0000313" key="1">
    <source>
        <dbReference type="EMBL" id="KAA6316896.1"/>
    </source>
</evidence>
<reference evidence="1" key="1">
    <citation type="submission" date="2019-03" db="EMBL/GenBank/DDBJ databases">
        <title>Single cell metagenomics reveals metabolic interactions within the superorganism composed of flagellate Streblomastix strix and complex community of Bacteroidetes bacteria on its surface.</title>
        <authorList>
            <person name="Treitli S.C."/>
            <person name="Kolisko M."/>
            <person name="Husnik F."/>
            <person name="Keeling P."/>
            <person name="Hampl V."/>
        </authorList>
    </citation>
    <scope>NUCLEOTIDE SEQUENCE</scope>
    <source>
        <strain evidence="1">STM</strain>
    </source>
</reference>
<protein>
    <submittedName>
        <fullName evidence="1">Uncharacterized protein</fullName>
    </submittedName>
</protein>
<gene>
    <name evidence="1" type="ORF">EZS27_032864</name>
</gene>
<dbReference type="AlphaFoldDB" id="A0A5J4Q4Q3"/>
<dbReference type="EMBL" id="SNRY01004713">
    <property type="protein sequence ID" value="KAA6316896.1"/>
    <property type="molecule type" value="Genomic_DNA"/>
</dbReference>
<organism evidence="1">
    <name type="scientific">termite gut metagenome</name>
    <dbReference type="NCBI Taxonomy" id="433724"/>
    <lineage>
        <taxon>unclassified sequences</taxon>
        <taxon>metagenomes</taxon>
        <taxon>organismal metagenomes</taxon>
    </lineage>
</organism>
<proteinExistence type="predicted"/>